<sequence>MKQALLVIDVQKDYFPGGKSPLYQPDKALTKINQMEDYFITQHLPIIYIQHVKLGKKADFFAAHTDGVQFHPQLKINSTSLKIIKHFPDSFRQTNLRCLLKEFEIEQLVICGMMTHMCINATTKASTKRNFSPIVLSDATTTKDLFIEDKLVKAEDVHESYLTNLSKIATVQTVEEFIFN</sequence>
<dbReference type="InterPro" id="IPR000868">
    <property type="entry name" value="Isochorismatase-like_dom"/>
</dbReference>
<dbReference type="InterPro" id="IPR050272">
    <property type="entry name" value="Isochorismatase-like_hydrls"/>
</dbReference>
<dbReference type="PANTHER" id="PTHR43540:SF1">
    <property type="entry name" value="ISOCHORISMATASE HYDROLASE"/>
    <property type="match status" value="1"/>
</dbReference>
<evidence type="ECO:0000259" key="2">
    <source>
        <dbReference type="Pfam" id="PF00857"/>
    </source>
</evidence>
<dbReference type="CDD" id="cd01014">
    <property type="entry name" value="nicotinamidase_related"/>
    <property type="match status" value="1"/>
</dbReference>
<feature type="domain" description="Isochorismatase-like" evidence="2">
    <location>
        <begin position="4"/>
        <end position="174"/>
    </location>
</feature>
<name>A0ABS6TC72_9ENTE</name>
<evidence type="ECO:0000256" key="1">
    <source>
        <dbReference type="ARBA" id="ARBA00006336"/>
    </source>
</evidence>
<dbReference type="EMBL" id="JAHUZB010000003">
    <property type="protein sequence ID" value="MBV7390513.1"/>
    <property type="molecule type" value="Genomic_DNA"/>
</dbReference>
<evidence type="ECO:0000313" key="4">
    <source>
        <dbReference type="Proteomes" id="UP000774130"/>
    </source>
</evidence>
<dbReference type="GO" id="GO:0016787">
    <property type="term" value="F:hydrolase activity"/>
    <property type="evidence" value="ECO:0007669"/>
    <property type="project" value="UniProtKB-KW"/>
</dbReference>
<keyword evidence="4" id="KW-1185">Reference proteome</keyword>
<protein>
    <submittedName>
        <fullName evidence="3">Cysteine hydrolase</fullName>
    </submittedName>
</protein>
<comment type="similarity">
    <text evidence="1">Belongs to the isochorismatase family.</text>
</comment>
<proteinExistence type="inferred from homology"/>
<dbReference type="PANTHER" id="PTHR43540">
    <property type="entry name" value="PEROXYUREIDOACRYLATE/UREIDOACRYLATE AMIDOHYDROLASE-RELATED"/>
    <property type="match status" value="1"/>
</dbReference>
<comment type="caution">
    <text evidence="3">The sequence shown here is derived from an EMBL/GenBank/DDBJ whole genome shotgun (WGS) entry which is preliminary data.</text>
</comment>
<dbReference type="RefSeq" id="WP_218325575.1">
    <property type="nucleotide sequence ID" value="NZ_JAHUZB010000003.1"/>
</dbReference>
<dbReference type="Pfam" id="PF00857">
    <property type="entry name" value="Isochorismatase"/>
    <property type="match status" value="1"/>
</dbReference>
<evidence type="ECO:0000313" key="3">
    <source>
        <dbReference type="EMBL" id="MBV7390513.1"/>
    </source>
</evidence>
<reference evidence="3 4" key="1">
    <citation type="submission" date="2021-06" db="EMBL/GenBank/DDBJ databases">
        <title>Enterococcus alishanensis sp. nov., a novel lactic acid bacterium isolated from fresh coffee beans.</title>
        <authorList>
            <person name="Chen Y.-S."/>
        </authorList>
    </citation>
    <scope>NUCLEOTIDE SEQUENCE [LARGE SCALE GENOMIC DNA]</scope>
    <source>
        <strain evidence="3 4">ALS3</strain>
    </source>
</reference>
<gene>
    <name evidence="3" type="ORF">KUA55_07465</name>
</gene>
<accession>A0ABS6TC72</accession>
<keyword evidence="3" id="KW-0378">Hydrolase</keyword>
<dbReference type="Proteomes" id="UP000774130">
    <property type="component" value="Unassembled WGS sequence"/>
</dbReference>
<organism evidence="3 4">
    <name type="scientific">Enterococcus alishanensis</name>
    <dbReference type="NCBI Taxonomy" id="1303817"/>
    <lineage>
        <taxon>Bacteria</taxon>
        <taxon>Bacillati</taxon>
        <taxon>Bacillota</taxon>
        <taxon>Bacilli</taxon>
        <taxon>Lactobacillales</taxon>
        <taxon>Enterococcaceae</taxon>
        <taxon>Enterococcus</taxon>
    </lineage>
</organism>